<feature type="compositionally biased region" description="Polar residues" evidence="1">
    <location>
        <begin position="221"/>
        <end position="232"/>
    </location>
</feature>
<feature type="compositionally biased region" description="Polar residues" evidence="1">
    <location>
        <begin position="374"/>
        <end position="391"/>
    </location>
</feature>
<dbReference type="Proteomes" id="UP000094527">
    <property type="component" value="Unassembled WGS sequence"/>
</dbReference>
<evidence type="ECO:0000313" key="3">
    <source>
        <dbReference type="Proteomes" id="UP000094527"/>
    </source>
</evidence>
<feature type="region of interest" description="Disordered" evidence="1">
    <location>
        <begin position="677"/>
        <end position="811"/>
    </location>
</feature>
<gene>
    <name evidence="2" type="ORF">Ocin01_19573</name>
</gene>
<feature type="compositionally biased region" description="Low complexity" evidence="1">
    <location>
        <begin position="541"/>
        <end position="554"/>
    </location>
</feature>
<dbReference type="AlphaFoldDB" id="A0A1D2M2G7"/>
<feature type="region of interest" description="Disordered" evidence="1">
    <location>
        <begin position="100"/>
        <end position="662"/>
    </location>
</feature>
<dbReference type="OMA" id="SASYEGH"/>
<feature type="compositionally biased region" description="Polar residues" evidence="1">
    <location>
        <begin position="238"/>
        <end position="250"/>
    </location>
</feature>
<dbReference type="EMBL" id="LJIJ01006136">
    <property type="protein sequence ID" value="ODM87111.1"/>
    <property type="molecule type" value="Genomic_DNA"/>
</dbReference>
<feature type="compositionally biased region" description="Basic and acidic residues" evidence="1">
    <location>
        <begin position="165"/>
        <end position="181"/>
    </location>
</feature>
<reference evidence="2 3" key="1">
    <citation type="journal article" date="2016" name="Genome Biol. Evol.">
        <title>Gene Family Evolution Reflects Adaptation to Soil Environmental Stressors in the Genome of the Collembolan Orchesella cincta.</title>
        <authorList>
            <person name="Faddeeva-Vakhrusheva A."/>
            <person name="Derks M.F."/>
            <person name="Anvar S.Y."/>
            <person name="Agamennone V."/>
            <person name="Suring W."/>
            <person name="Smit S."/>
            <person name="van Straalen N.M."/>
            <person name="Roelofs D."/>
        </authorList>
    </citation>
    <scope>NUCLEOTIDE SEQUENCE [LARGE SCALE GENOMIC DNA]</scope>
    <source>
        <tissue evidence="2">Mixed pool</tissue>
    </source>
</reference>
<feature type="compositionally biased region" description="Basic and acidic residues" evidence="1">
    <location>
        <begin position="455"/>
        <end position="478"/>
    </location>
</feature>
<comment type="caution">
    <text evidence="2">The sequence shown here is derived from an EMBL/GenBank/DDBJ whole genome shotgun (WGS) entry which is preliminary data.</text>
</comment>
<feature type="compositionally biased region" description="Basic and acidic residues" evidence="1">
    <location>
        <begin position="100"/>
        <end position="109"/>
    </location>
</feature>
<feature type="compositionally biased region" description="Basic residues" evidence="1">
    <location>
        <begin position="512"/>
        <end position="524"/>
    </location>
</feature>
<organism evidence="2 3">
    <name type="scientific">Orchesella cincta</name>
    <name type="common">Springtail</name>
    <name type="synonym">Podura cincta</name>
    <dbReference type="NCBI Taxonomy" id="48709"/>
    <lineage>
        <taxon>Eukaryota</taxon>
        <taxon>Metazoa</taxon>
        <taxon>Ecdysozoa</taxon>
        <taxon>Arthropoda</taxon>
        <taxon>Hexapoda</taxon>
        <taxon>Collembola</taxon>
        <taxon>Entomobryomorpha</taxon>
        <taxon>Entomobryoidea</taxon>
        <taxon>Orchesellidae</taxon>
        <taxon>Orchesellinae</taxon>
        <taxon>Orchesella</taxon>
    </lineage>
</organism>
<feature type="compositionally biased region" description="Basic and acidic residues" evidence="1">
    <location>
        <begin position="597"/>
        <end position="612"/>
    </location>
</feature>
<protein>
    <submittedName>
        <fullName evidence="2">Uncharacterized protein</fullName>
    </submittedName>
</protein>
<feature type="compositionally biased region" description="Low complexity" evidence="1">
    <location>
        <begin position="115"/>
        <end position="129"/>
    </location>
</feature>
<proteinExistence type="predicted"/>
<feature type="compositionally biased region" description="Low complexity" evidence="1">
    <location>
        <begin position="565"/>
        <end position="579"/>
    </location>
</feature>
<feature type="compositionally biased region" description="Polar residues" evidence="1">
    <location>
        <begin position="290"/>
        <end position="364"/>
    </location>
</feature>
<feature type="compositionally biased region" description="Basic and acidic residues" evidence="1">
    <location>
        <begin position="745"/>
        <end position="754"/>
    </location>
</feature>
<evidence type="ECO:0000313" key="2">
    <source>
        <dbReference type="EMBL" id="ODM87111.1"/>
    </source>
</evidence>
<feature type="compositionally biased region" description="Basic and acidic residues" evidence="1">
    <location>
        <begin position="798"/>
        <end position="809"/>
    </location>
</feature>
<dbReference type="STRING" id="48709.A0A1D2M2G7"/>
<feature type="compositionally biased region" description="Polar residues" evidence="1">
    <location>
        <begin position="259"/>
        <end position="281"/>
    </location>
</feature>
<name>A0A1D2M2G7_ORCCI</name>
<feature type="compositionally biased region" description="Polar residues" evidence="1">
    <location>
        <begin position="483"/>
        <end position="492"/>
    </location>
</feature>
<feature type="compositionally biased region" description="Low complexity" evidence="1">
    <location>
        <begin position="144"/>
        <end position="161"/>
    </location>
</feature>
<keyword evidence="3" id="KW-1185">Reference proteome</keyword>
<sequence length="834" mass="90670">VWRLSRAVLVFRSGVPNDHISSPGIYQMGLAQISNDLTDIDKMQPILQEGHIQGGEFSGASVWKPNEFSSTYRQPNKHSHGKCNSYCETPKGKARCEQLRAEQEKRNATDRCQNSGEGSSSTSGSGQPSKHQSKKIQLAMLPKNQTSSRNSSSEPETSNNQMAVLKRENTPRGSGEKEKSKSSKQNLPQPMTSTDDSQGQPLEPGANRDSLKGDAGDPETGRSSNDQTISDSGKSRYSKLSRNSGNQDAPNSDKKTDNNEAPSSIENSTQNSARNSENQEGLGSPKNPESGPNSARNSENPDSQASPNKPESGPNSARNSENQDGPGSSKNPESGPNSARNSENPDGQASPNKPESGSNSARNSENQDDPKSGDPNSPRNSDTQENSPETKPNSERNSKDANAPADSKVESPNSSPRPSKSKKNSSDSRPPSTPSSRKGTQTDSKLAIRSRSSKLHSESATRKHSHFVDDPNRSDDAHFYALNPTSELQESLDSIGKRIGSHTKSKGSVANSRKHSFLKGHHSRISSQAHLKKDRDSVQGSKKSIASKSFSSKSHIPKTKSQQIKSGNNSKKGSASSKAPSVKDIHGIDSSPPSESDLVHHQIFDQHSHQDEEPSTSANSNPKRESEPQPKRPSPPLPVLDNETPLNPRKTPESIPDRPFEKLEAFGIQPLCNCAEINQRFDTDDPPPPFPPERARKSEEFFPDINSPPFPPSNDRDSKGRDSNNKPPGEENVPAGRNAEVPAPEPRRASEEPQQKPNEPPQQAINEPPVETIHKPADVTVLDTPDSNEEVGAAPVGDEPRQSTEEERRKGRVVRISNSVYDELVQRGKIYEDL</sequence>
<feature type="compositionally biased region" description="Basic and acidic residues" evidence="1">
    <location>
        <begin position="650"/>
        <end position="662"/>
    </location>
</feature>
<feature type="non-terminal residue" evidence="2">
    <location>
        <position position="1"/>
    </location>
</feature>
<accession>A0A1D2M2G7</accession>
<feature type="compositionally biased region" description="Polar residues" evidence="1">
    <location>
        <begin position="185"/>
        <end position="200"/>
    </location>
</feature>
<evidence type="ECO:0000256" key="1">
    <source>
        <dbReference type="SAM" id="MobiDB-lite"/>
    </source>
</evidence>
<feature type="compositionally biased region" description="Low complexity" evidence="1">
    <location>
        <begin position="427"/>
        <end position="437"/>
    </location>
</feature>
<feature type="compositionally biased region" description="Basic and acidic residues" evidence="1">
    <location>
        <begin position="714"/>
        <end position="724"/>
    </location>
</feature>